<gene>
    <name evidence="5" type="primary">bdlA</name>
    <name evidence="5" type="ORF">THF1A12_10566</name>
</gene>
<dbReference type="InterPro" id="IPR000700">
    <property type="entry name" value="PAS-assoc_C"/>
</dbReference>
<dbReference type="SMART" id="SM00086">
    <property type="entry name" value="PAC"/>
    <property type="match status" value="2"/>
</dbReference>
<dbReference type="GO" id="GO:0006935">
    <property type="term" value="P:chemotaxis"/>
    <property type="evidence" value="ECO:0007669"/>
    <property type="project" value="UniProtKB-ARBA"/>
</dbReference>
<dbReference type="InterPro" id="IPR001610">
    <property type="entry name" value="PAC"/>
</dbReference>
<protein>
    <submittedName>
        <fullName evidence="5">Biofilm dispersion protein BdlA</fullName>
    </submittedName>
</protein>
<dbReference type="SUPFAM" id="SSF55785">
    <property type="entry name" value="PYP-like sensor domain (PAS domain)"/>
    <property type="match status" value="2"/>
</dbReference>
<dbReference type="PROSITE" id="PS50111">
    <property type="entry name" value="CHEMOTAXIS_TRANSDUC_2"/>
    <property type="match status" value="1"/>
</dbReference>
<dbReference type="Pfam" id="PF13426">
    <property type="entry name" value="PAS_9"/>
    <property type="match status" value="2"/>
</dbReference>
<evidence type="ECO:0000259" key="3">
    <source>
        <dbReference type="PROSITE" id="PS50112"/>
    </source>
</evidence>
<proteinExistence type="predicted"/>
<dbReference type="GO" id="GO:0007165">
    <property type="term" value="P:signal transduction"/>
    <property type="evidence" value="ECO:0007669"/>
    <property type="project" value="UniProtKB-KW"/>
</dbReference>
<evidence type="ECO:0000259" key="4">
    <source>
        <dbReference type="PROSITE" id="PS50113"/>
    </source>
</evidence>
<dbReference type="PROSITE" id="PS50113">
    <property type="entry name" value="PAC"/>
    <property type="match status" value="1"/>
</dbReference>
<feature type="domain" description="PAS" evidence="3">
    <location>
        <begin position="15"/>
        <end position="58"/>
    </location>
</feature>
<dbReference type="SMART" id="SM00283">
    <property type="entry name" value="MA"/>
    <property type="match status" value="1"/>
</dbReference>
<dbReference type="SUPFAM" id="SSF58104">
    <property type="entry name" value="Methyl-accepting chemotaxis protein (MCP) signaling domain"/>
    <property type="match status" value="1"/>
</dbReference>
<evidence type="ECO:0000313" key="5">
    <source>
        <dbReference type="EMBL" id="CAH1567206.1"/>
    </source>
</evidence>
<name>A0AAU9QEC7_9VIBR</name>
<dbReference type="PANTHER" id="PTHR24422">
    <property type="entry name" value="CHEMOTAXIS PROTEIN METHYLTRANSFERASE"/>
    <property type="match status" value="1"/>
</dbReference>
<organism evidence="5 6">
    <name type="scientific">Vibrio jasicida</name>
    <dbReference type="NCBI Taxonomy" id="766224"/>
    <lineage>
        <taxon>Bacteria</taxon>
        <taxon>Pseudomonadati</taxon>
        <taxon>Pseudomonadota</taxon>
        <taxon>Gammaproteobacteria</taxon>
        <taxon>Vibrionales</taxon>
        <taxon>Vibrionaceae</taxon>
        <taxon>Vibrio</taxon>
    </lineage>
</organism>
<evidence type="ECO:0000256" key="1">
    <source>
        <dbReference type="PROSITE-ProRule" id="PRU00284"/>
    </source>
</evidence>
<dbReference type="GO" id="GO:0016020">
    <property type="term" value="C:membrane"/>
    <property type="evidence" value="ECO:0007669"/>
    <property type="project" value="InterPro"/>
</dbReference>
<dbReference type="PROSITE" id="PS50112">
    <property type="entry name" value="PAS"/>
    <property type="match status" value="1"/>
</dbReference>
<dbReference type="InterPro" id="IPR004089">
    <property type="entry name" value="MCPsignal_dom"/>
</dbReference>
<feature type="domain" description="Methyl-accepting transducer" evidence="2">
    <location>
        <begin position="254"/>
        <end position="425"/>
    </location>
</feature>
<dbReference type="SMART" id="SM00091">
    <property type="entry name" value="PAS"/>
    <property type="match status" value="2"/>
</dbReference>
<dbReference type="Gene3D" id="1.10.287.950">
    <property type="entry name" value="Methyl-accepting chemotaxis protein"/>
    <property type="match status" value="1"/>
</dbReference>
<dbReference type="InterPro" id="IPR035965">
    <property type="entry name" value="PAS-like_dom_sf"/>
</dbReference>
<dbReference type="NCBIfam" id="TIGR00229">
    <property type="entry name" value="sensory_box"/>
    <property type="match status" value="2"/>
</dbReference>
<dbReference type="RefSeq" id="WP_409588055.1">
    <property type="nucleotide sequence ID" value="NZ_CAKMTZ010000001.1"/>
</dbReference>
<reference evidence="5" key="1">
    <citation type="submission" date="2022-01" db="EMBL/GenBank/DDBJ databases">
        <authorList>
            <person name="Lagorce A."/>
        </authorList>
    </citation>
    <scope>NUCLEOTIDE SEQUENCE</scope>
    <source>
        <strain evidence="5">Th15_F1_A12</strain>
    </source>
</reference>
<evidence type="ECO:0000313" key="6">
    <source>
        <dbReference type="Proteomes" id="UP001295462"/>
    </source>
</evidence>
<evidence type="ECO:0000259" key="2">
    <source>
        <dbReference type="PROSITE" id="PS50111"/>
    </source>
</evidence>
<accession>A0AAU9QEC7</accession>
<dbReference type="EMBL" id="CAKMUD010000001">
    <property type="protein sequence ID" value="CAH1567206.1"/>
    <property type="molecule type" value="Genomic_DNA"/>
</dbReference>
<dbReference type="AlphaFoldDB" id="A0AAU9QEC7"/>
<dbReference type="Proteomes" id="UP001295462">
    <property type="component" value="Unassembled WGS sequence"/>
</dbReference>
<comment type="caution">
    <text evidence="5">The sequence shown here is derived from an EMBL/GenBank/DDBJ whole genome shotgun (WGS) entry which is preliminary data.</text>
</comment>
<dbReference type="CDD" id="cd00130">
    <property type="entry name" value="PAS"/>
    <property type="match status" value="2"/>
</dbReference>
<dbReference type="PANTHER" id="PTHR24422:SF10">
    <property type="entry name" value="CHEMOTAXIS PROTEIN METHYLTRANSFERASE 2"/>
    <property type="match status" value="1"/>
</dbReference>
<dbReference type="Gene3D" id="3.30.450.20">
    <property type="entry name" value="PAS domain"/>
    <property type="match status" value="2"/>
</dbReference>
<keyword evidence="1" id="KW-0807">Transducer</keyword>
<dbReference type="InterPro" id="IPR000014">
    <property type="entry name" value="PAS"/>
</dbReference>
<sequence>MFFKKKEEINIVDVNMDFVRSLYSSTAVIEFDLQGHILEVSDSFLSCMGYERTEVLGKHHSMFCSRELVSSQIYSNFWDDLRAGKEKSGVFSRRDRGGNEVFIEATYFPIISQGRVDRVAKIASDITKAHTTSMNNQDLLTALDKTFAVISFSPSGEVLDANKAFLDTLGYSREQVILKRHQMFCFDEFYKENPDFWKDLQNGRAFSGRFLRKSSTGEKVWIQASYNPIFNEKNEMYKVVKFATNITSEVMREQESKDALSIACSTSVETEQVATDGKNSIHQAQKQSSVVVEQVASSVALIDTLNELSVSIENIVQVIGSIADQTNLLALNAAIEAARAGEHGRGFAVVADEVRVLASKTSSSTNEISKVVSDNLALTSQISASMQSIRQSSIETDEQLLLVSSVIDEIQRGAENVAKSMSNLT</sequence>
<dbReference type="InterPro" id="IPR050903">
    <property type="entry name" value="Bact_Chemotaxis_MeTrfase"/>
</dbReference>
<feature type="domain" description="PAC" evidence="4">
    <location>
        <begin position="204"/>
        <end position="258"/>
    </location>
</feature>
<dbReference type="Pfam" id="PF00015">
    <property type="entry name" value="MCPsignal"/>
    <property type="match status" value="1"/>
</dbReference>